<accession>A0A1T4RGP1</accession>
<name>A0A1T4RGP1_9HYPH</name>
<dbReference type="UniPathway" id="UPA00214"/>
<dbReference type="Gene3D" id="3.90.25.10">
    <property type="entry name" value="UDP-galactose 4-epimerase, domain 1"/>
    <property type="match status" value="1"/>
</dbReference>
<dbReference type="OrthoDB" id="9801785at2"/>
<evidence type="ECO:0000256" key="9">
    <source>
        <dbReference type="ARBA" id="ARBA00023277"/>
    </source>
</evidence>
<dbReference type="Pfam" id="PF01370">
    <property type="entry name" value="Epimerase"/>
    <property type="match status" value="1"/>
</dbReference>
<dbReference type="STRING" id="225324.SAMN02745126_03770"/>
<keyword evidence="8 10" id="KW-0413">Isomerase</keyword>
<evidence type="ECO:0000256" key="10">
    <source>
        <dbReference type="RuleBase" id="RU366046"/>
    </source>
</evidence>
<dbReference type="InterPro" id="IPR001509">
    <property type="entry name" value="Epimerase_deHydtase"/>
</dbReference>
<evidence type="ECO:0000313" key="13">
    <source>
        <dbReference type="Proteomes" id="UP000190092"/>
    </source>
</evidence>
<dbReference type="PANTHER" id="PTHR43725">
    <property type="entry name" value="UDP-GLUCOSE 4-EPIMERASE"/>
    <property type="match status" value="1"/>
</dbReference>
<sequence length="331" mass="35512">MRVLVAGGAGYIGSHTCKALAEAGHTPIVYDSFHTGHDWAVRWGPLEHGDINDGAGLSAAIRKHRPEAVINFAALAYVGESNTEPTKYYRSNVGGMITLLETMRAHDIGTMVFSSSCATYGVPAHLPIVESTRQDPINPYGRSKRMGEEILRDACAAHGLAAIALRYFNAAGADADGDLGEEHDPETHLIPLVLQAASGVRSHISIFGTDYETQDGTCVRDYVHVADLAAAHVAALSVCQKGQFGAYNLGTGQGASINQVIERAREITGRPIKAVAEGRRPGDPPVLVADASLARTALQWTPTQSGLDNVIETAWRWMSDYRERRIEAKAG</sequence>
<evidence type="ECO:0000256" key="1">
    <source>
        <dbReference type="ARBA" id="ARBA00000083"/>
    </source>
</evidence>
<dbReference type="AlphaFoldDB" id="A0A1T4RGP1"/>
<dbReference type="InterPro" id="IPR005886">
    <property type="entry name" value="UDP_G4E"/>
</dbReference>
<comment type="subunit">
    <text evidence="10">Homodimer.</text>
</comment>
<comment type="pathway">
    <text evidence="3 10">Carbohydrate metabolism; galactose metabolism.</text>
</comment>
<comment type="catalytic activity">
    <reaction evidence="1 10">
        <text>UDP-alpha-D-glucose = UDP-alpha-D-galactose</text>
        <dbReference type="Rhea" id="RHEA:22168"/>
        <dbReference type="ChEBI" id="CHEBI:58885"/>
        <dbReference type="ChEBI" id="CHEBI:66914"/>
        <dbReference type="EC" id="5.1.3.2"/>
    </reaction>
</comment>
<dbReference type="NCBIfam" id="TIGR01179">
    <property type="entry name" value="galE"/>
    <property type="match status" value="1"/>
</dbReference>
<reference evidence="13" key="1">
    <citation type="submission" date="2017-02" db="EMBL/GenBank/DDBJ databases">
        <authorList>
            <person name="Varghese N."/>
            <person name="Submissions S."/>
        </authorList>
    </citation>
    <scope>NUCLEOTIDE SEQUENCE [LARGE SCALE GENOMIC DNA]</scope>
    <source>
        <strain evidence="13">ATCC 27094</strain>
    </source>
</reference>
<dbReference type="EC" id="5.1.3.2" evidence="5 10"/>
<dbReference type="RefSeq" id="WP_085935464.1">
    <property type="nucleotide sequence ID" value="NZ_FUWJ01000005.1"/>
</dbReference>
<evidence type="ECO:0000259" key="11">
    <source>
        <dbReference type="Pfam" id="PF01370"/>
    </source>
</evidence>
<evidence type="ECO:0000256" key="2">
    <source>
        <dbReference type="ARBA" id="ARBA00001911"/>
    </source>
</evidence>
<evidence type="ECO:0000256" key="5">
    <source>
        <dbReference type="ARBA" id="ARBA00013189"/>
    </source>
</evidence>
<organism evidence="12 13">
    <name type="scientific">Enhydrobacter aerosaccus</name>
    <dbReference type="NCBI Taxonomy" id="225324"/>
    <lineage>
        <taxon>Bacteria</taxon>
        <taxon>Pseudomonadati</taxon>
        <taxon>Pseudomonadota</taxon>
        <taxon>Alphaproteobacteria</taxon>
        <taxon>Hyphomicrobiales</taxon>
        <taxon>Enhydrobacter</taxon>
    </lineage>
</organism>
<dbReference type="SUPFAM" id="SSF51735">
    <property type="entry name" value="NAD(P)-binding Rossmann-fold domains"/>
    <property type="match status" value="1"/>
</dbReference>
<dbReference type="PANTHER" id="PTHR43725:SF53">
    <property type="entry name" value="UDP-ARABINOSE 4-EPIMERASE 1"/>
    <property type="match status" value="1"/>
</dbReference>
<dbReference type="EMBL" id="FUWJ01000005">
    <property type="protein sequence ID" value="SKA15113.1"/>
    <property type="molecule type" value="Genomic_DNA"/>
</dbReference>
<dbReference type="GO" id="GO:0006012">
    <property type="term" value="P:galactose metabolic process"/>
    <property type="evidence" value="ECO:0007669"/>
    <property type="project" value="UniProtKB-UniPathway"/>
</dbReference>
<evidence type="ECO:0000256" key="4">
    <source>
        <dbReference type="ARBA" id="ARBA00007637"/>
    </source>
</evidence>
<comment type="cofactor">
    <cofactor evidence="2 10">
        <name>NAD(+)</name>
        <dbReference type="ChEBI" id="CHEBI:57540"/>
    </cofactor>
</comment>
<feature type="domain" description="NAD-dependent epimerase/dehydratase" evidence="11">
    <location>
        <begin position="3"/>
        <end position="250"/>
    </location>
</feature>
<dbReference type="GO" id="GO:0003978">
    <property type="term" value="F:UDP-glucose 4-epimerase activity"/>
    <property type="evidence" value="ECO:0007669"/>
    <property type="project" value="UniProtKB-UniRule"/>
</dbReference>
<dbReference type="InterPro" id="IPR036291">
    <property type="entry name" value="NAD(P)-bd_dom_sf"/>
</dbReference>
<comment type="similarity">
    <text evidence="4 10">Belongs to the NAD(P)-dependent epimerase/dehydratase family.</text>
</comment>
<evidence type="ECO:0000256" key="8">
    <source>
        <dbReference type="ARBA" id="ARBA00023235"/>
    </source>
</evidence>
<protein>
    <recommendedName>
        <fullName evidence="6 10">UDP-glucose 4-epimerase</fullName>
        <ecNumber evidence="5 10">5.1.3.2</ecNumber>
    </recommendedName>
</protein>
<dbReference type="Proteomes" id="UP000190092">
    <property type="component" value="Unassembled WGS sequence"/>
</dbReference>
<proteinExistence type="inferred from homology"/>
<evidence type="ECO:0000256" key="3">
    <source>
        <dbReference type="ARBA" id="ARBA00004947"/>
    </source>
</evidence>
<dbReference type="Gene3D" id="3.40.50.720">
    <property type="entry name" value="NAD(P)-binding Rossmann-like Domain"/>
    <property type="match status" value="1"/>
</dbReference>
<keyword evidence="9 10" id="KW-0119">Carbohydrate metabolism</keyword>
<evidence type="ECO:0000256" key="7">
    <source>
        <dbReference type="ARBA" id="ARBA00023027"/>
    </source>
</evidence>
<evidence type="ECO:0000256" key="6">
    <source>
        <dbReference type="ARBA" id="ARBA00018569"/>
    </source>
</evidence>
<gene>
    <name evidence="12" type="ORF">SAMN02745126_03770</name>
</gene>
<dbReference type="CDD" id="cd05247">
    <property type="entry name" value="UDP_G4E_1_SDR_e"/>
    <property type="match status" value="1"/>
</dbReference>
<keyword evidence="13" id="KW-1185">Reference proteome</keyword>
<evidence type="ECO:0000313" key="12">
    <source>
        <dbReference type="EMBL" id="SKA15113.1"/>
    </source>
</evidence>
<keyword evidence="7 10" id="KW-0520">NAD</keyword>